<proteinExistence type="inferred from homology"/>
<accession>A0AA96FCJ0</accession>
<keyword evidence="2" id="KW-0805">Transcription regulation</keyword>
<dbReference type="PANTHER" id="PTHR43133">
    <property type="entry name" value="RNA POLYMERASE ECF-TYPE SIGMA FACTO"/>
    <property type="match status" value="1"/>
</dbReference>
<evidence type="ECO:0000313" key="8">
    <source>
        <dbReference type="EMBL" id="WNM24429.1"/>
    </source>
</evidence>
<dbReference type="EMBL" id="CP134880">
    <property type="protein sequence ID" value="WNM27263.1"/>
    <property type="molecule type" value="Genomic_DNA"/>
</dbReference>
<evidence type="ECO:0000256" key="1">
    <source>
        <dbReference type="ARBA" id="ARBA00010641"/>
    </source>
</evidence>
<evidence type="ECO:0000256" key="3">
    <source>
        <dbReference type="ARBA" id="ARBA00023082"/>
    </source>
</evidence>
<evidence type="ECO:0000259" key="7">
    <source>
        <dbReference type="Pfam" id="PF08281"/>
    </source>
</evidence>
<evidence type="ECO:0000259" key="6">
    <source>
        <dbReference type="Pfam" id="PF04542"/>
    </source>
</evidence>
<dbReference type="InterPro" id="IPR013324">
    <property type="entry name" value="RNA_pol_sigma_r3/r4-like"/>
</dbReference>
<dbReference type="Gene3D" id="1.10.1740.10">
    <property type="match status" value="1"/>
</dbReference>
<dbReference type="Pfam" id="PF04542">
    <property type="entry name" value="Sigma70_r2"/>
    <property type="match status" value="1"/>
</dbReference>
<dbReference type="SUPFAM" id="SSF88659">
    <property type="entry name" value="Sigma3 and sigma4 domains of RNA polymerase sigma factors"/>
    <property type="match status" value="1"/>
</dbReference>
<sequence>MSDQQILAALHAQALPRLGSHAYALTGSYSAAEELVQAAIVKAFSRKRGFRDVAGAEAYVRAAIRTLHLDALRRQARWTGALPVLAREESVDDGTAAVDGADLVARGMATLAPRVRTAIALRYIEDLTVADIAHAMRISEGTVKGYLKEGRARLGSLWGVEAVDDDEVVEVREVRR</sequence>
<evidence type="ECO:0000256" key="5">
    <source>
        <dbReference type="ARBA" id="ARBA00023163"/>
    </source>
</evidence>
<dbReference type="GO" id="GO:0016987">
    <property type="term" value="F:sigma factor activity"/>
    <property type="evidence" value="ECO:0007669"/>
    <property type="project" value="UniProtKB-KW"/>
</dbReference>
<keyword evidence="5" id="KW-0804">Transcription</keyword>
<dbReference type="Proteomes" id="UP001303408">
    <property type="component" value="Chromosome"/>
</dbReference>
<protein>
    <submittedName>
        <fullName evidence="9">Sigma-70 family RNA polymerase sigma factor</fullName>
    </submittedName>
</protein>
<dbReference type="InterPro" id="IPR014284">
    <property type="entry name" value="RNA_pol_sigma-70_dom"/>
</dbReference>
<dbReference type="EMBL" id="CP134879">
    <property type="protein sequence ID" value="WNM24429.1"/>
    <property type="molecule type" value="Genomic_DNA"/>
</dbReference>
<gene>
    <name evidence="8" type="ORF">RN606_13855</name>
    <name evidence="9" type="ORF">RN607_13820</name>
</gene>
<organism evidence="9">
    <name type="scientific">Demequina capsici</name>
    <dbReference type="NCBI Taxonomy" id="3075620"/>
    <lineage>
        <taxon>Bacteria</taxon>
        <taxon>Bacillati</taxon>
        <taxon>Actinomycetota</taxon>
        <taxon>Actinomycetes</taxon>
        <taxon>Micrococcales</taxon>
        <taxon>Demequinaceae</taxon>
        <taxon>Demequina</taxon>
    </lineage>
</organism>
<feature type="domain" description="RNA polymerase sigma factor 70 region 4 type 2" evidence="7">
    <location>
        <begin position="105"/>
        <end position="154"/>
    </location>
</feature>
<dbReference type="InterPro" id="IPR036388">
    <property type="entry name" value="WH-like_DNA-bd_sf"/>
</dbReference>
<reference evidence="9 10" key="1">
    <citation type="submission" date="2023-09" db="EMBL/GenBank/DDBJ databases">
        <title>Demequina sp. a novel bacteria isolated from Capsicum annuum.</title>
        <authorList>
            <person name="Humaira Z."/>
            <person name="Lee J."/>
            <person name="Cho D."/>
        </authorList>
    </citation>
    <scope>NUCLEOTIDE SEQUENCE</scope>
    <source>
        <strain evidence="8 10">OYTSA14</strain>
        <strain evidence="9">PMTSA13</strain>
    </source>
</reference>
<dbReference type="PANTHER" id="PTHR43133:SF50">
    <property type="entry name" value="ECF RNA POLYMERASE SIGMA FACTOR SIGM"/>
    <property type="match status" value="1"/>
</dbReference>
<dbReference type="InterPro" id="IPR039425">
    <property type="entry name" value="RNA_pol_sigma-70-like"/>
</dbReference>
<dbReference type="GO" id="GO:0006352">
    <property type="term" value="P:DNA-templated transcription initiation"/>
    <property type="evidence" value="ECO:0007669"/>
    <property type="project" value="InterPro"/>
</dbReference>
<evidence type="ECO:0000256" key="4">
    <source>
        <dbReference type="ARBA" id="ARBA00023125"/>
    </source>
</evidence>
<dbReference type="KEGG" id="dcp:RN607_13820"/>
<dbReference type="Proteomes" id="UP001304125">
    <property type="component" value="Chromosome"/>
</dbReference>
<dbReference type="CDD" id="cd06171">
    <property type="entry name" value="Sigma70_r4"/>
    <property type="match status" value="1"/>
</dbReference>
<evidence type="ECO:0000313" key="9">
    <source>
        <dbReference type="EMBL" id="WNM27263.1"/>
    </source>
</evidence>
<evidence type="ECO:0000256" key="2">
    <source>
        <dbReference type="ARBA" id="ARBA00023015"/>
    </source>
</evidence>
<name>A0AA96FCJ0_9MICO</name>
<keyword evidence="3" id="KW-0731">Sigma factor</keyword>
<comment type="similarity">
    <text evidence="1">Belongs to the sigma-70 factor family. ECF subfamily.</text>
</comment>
<dbReference type="AlphaFoldDB" id="A0AA96FCJ0"/>
<accession>A0AA96F668</accession>
<dbReference type="Gene3D" id="1.10.10.10">
    <property type="entry name" value="Winged helix-like DNA-binding domain superfamily/Winged helix DNA-binding domain"/>
    <property type="match status" value="1"/>
</dbReference>
<dbReference type="RefSeq" id="WP_313498156.1">
    <property type="nucleotide sequence ID" value="NZ_CP134879.1"/>
</dbReference>
<dbReference type="InterPro" id="IPR013249">
    <property type="entry name" value="RNA_pol_sigma70_r4_t2"/>
</dbReference>
<dbReference type="NCBIfam" id="TIGR02937">
    <property type="entry name" value="sigma70-ECF"/>
    <property type="match status" value="1"/>
</dbReference>
<dbReference type="GO" id="GO:0003677">
    <property type="term" value="F:DNA binding"/>
    <property type="evidence" value="ECO:0007669"/>
    <property type="project" value="UniProtKB-KW"/>
</dbReference>
<evidence type="ECO:0000313" key="10">
    <source>
        <dbReference type="Proteomes" id="UP001304125"/>
    </source>
</evidence>
<feature type="domain" description="RNA polymerase sigma-70 region 2" evidence="6">
    <location>
        <begin position="13"/>
        <end position="77"/>
    </location>
</feature>
<dbReference type="Pfam" id="PF08281">
    <property type="entry name" value="Sigma70_r4_2"/>
    <property type="match status" value="1"/>
</dbReference>
<dbReference type="SUPFAM" id="SSF88946">
    <property type="entry name" value="Sigma2 domain of RNA polymerase sigma factors"/>
    <property type="match status" value="1"/>
</dbReference>
<keyword evidence="10" id="KW-1185">Reference proteome</keyword>
<keyword evidence="4" id="KW-0238">DNA-binding</keyword>
<dbReference type="InterPro" id="IPR007627">
    <property type="entry name" value="RNA_pol_sigma70_r2"/>
</dbReference>
<dbReference type="InterPro" id="IPR013325">
    <property type="entry name" value="RNA_pol_sigma_r2"/>
</dbReference>